<gene>
    <name evidence="12" type="ORF">SAMN02745975_00119</name>
</gene>
<evidence type="ECO:0000256" key="8">
    <source>
        <dbReference type="ARBA" id="ARBA00023136"/>
    </source>
</evidence>
<keyword evidence="4" id="KW-1003">Cell membrane</keyword>
<keyword evidence="13" id="KW-1185">Reference proteome</keyword>
<evidence type="ECO:0000256" key="3">
    <source>
        <dbReference type="ARBA" id="ARBA00022448"/>
    </source>
</evidence>
<proteinExistence type="inferred from homology"/>
<dbReference type="FunFam" id="1.20.81.30:FF:000001">
    <property type="entry name" value="Type II secretion system protein F"/>
    <property type="match status" value="2"/>
</dbReference>
<dbReference type="PANTHER" id="PTHR30012">
    <property type="entry name" value="GENERAL SECRETION PATHWAY PROTEIN"/>
    <property type="match status" value="1"/>
</dbReference>
<keyword evidence="6 9" id="KW-0812">Transmembrane</keyword>
<evidence type="ECO:0000313" key="12">
    <source>
        <dbReference type="EMBL" id="SHI54503.1"/>
    </source>
</evidence>
<dbReference type="RefSeq" id="WP_110939435.1">
    <property type="nucleotide sequence ID" value="NZ_FQZV01000003.1"/>
</dbReference>
<feature type="domain" description="Type II secretion system protein GspF" evidence="11">
    <location>
        <begin position="270"/>
        <end position="392"/>
    </location>
</feature>
<evidence type="ECO:0000256" key="4">
    <source>
        <dbReference type="ARBA" id="ARBA00022475"/>
    </source>
</evidence>
<dbReference type="AlphaFoldDB" id="A0A1M6C0R0"/>
<evidence type="ECO:0000259" key="11">
    <source>
        <dbReference type="Pfam" id="PF00482"/>
    </source>
</evidence>
<dbReference type="PROSITE" id="PS00874">
    <property type="entry name" value="T2SP_F"/>
    <property type="match status" value="1"/>
</dbReference>
<reference evidence="13" key="1">
    <citation type="submission" date="2016-11" db="EMBL/GenBank/DDBJ databases">
        <authorList>
            <person name="Varghese N."/>
            <person name="Submissions S."/>
        </authorList>
    </citation>
    <scope>NUCLEOTIDE SEQUENCE [LARGE SCALE GENOMIC DNA]</scope>
    <source>
        <strain evidence="13">DSM 17957</strain>
    </source>
</reference>
<dbReference type="GO" id="GO:0005886">
    <property type="term" value="C:plasma membrane"/>
    <property type="evidence" value="ECO:0007669"/>
    <property type="project" value="UniProtKB-SubCell"/>
</dbReference>
<evidence type="ECO:0000256" key="5">
    <source>
        <dbReference type="ARBA" id="ARBA00022519"/>
    </source>
</evidence>
<keyword evidence="8 10" id="KW-0472">Membrane</keyword>
<organism evidence="12 13">
    <name type="scientific">Geosporobacter subterraneus DSM 17957</name>
    <dbReference type="NCBI Taxonomy" id="1121919"/>
    <lineage>
        <taxon>Bacteria</taxon>
        <taxon>Bacillati</taxon>
        <taxon>Bacillota</taxon>
        <taxon>Clostridia</taxon>
        <taxon>Peptostreptococcales</taxon>
        <taxon>Thermotaleaceae</taxon>
        <taxon>Geosporobacter</taxon>
    </lineage>
</organism>
<dbReference type="PANTHER" id="PTHR30012:SF0">
    <property type="entry name" value="TYPE II SECRETION SYSTEM PROTEIN F-RELATED"/>
    <property type="match status" value="1"/>
</dbReference>
<dbReference type="EMBL" id="FQZV01000003">
    <property type="protein sequence ID" value="SHI54503.1"/>
    <property type="molecule type" value="Genomic_DNA"/>
</dbReference>
<evidence type="ECO:0000256" key="6">
    <source>
        <dbReference type="ARBA" id="ARBA00022692"/>
    </source>
</evidence>
<feature type="domain" description="Type II secretion system protein GspF" evidence="11">
    <location>
        <begin position="67"/>
        <end position="190"/>
    </location>
</feature>
<dbReference type="Proteomes" id="UP000184536">
    <property type="component" value="Unassembled WGS sequence"/>
</dbReference>
<dbReference type="InterPro" id="IPR042094">
    <property type="entry name" value="T2SS_GspF_sf"/>
</dbReference>
<dbReference type="InterPro" id="IPR001992">
    <property type="entry name" value="T2SS_GspF/T4SS_PilC_CS"/>
</dbReference>
<dbReference type="PRINTS" id="PR00812">
    <property type="entry name" value="BCTERIALGSPF"/>
</dbReference>
<dbReference type="Pfam" id="PF00482">
    <property type="entry name" value="T2SSF"/>
    <property type="match status" value="2"/>
</dbReference>
<dbReference type="InterPro" id="IPR018076">
    <property type="entry name" value="T2SS_GspF_dom"/>
</dbReference>
<comment type="similarity">
    <text evidence="2 9">Belongs to the GSP F family.</text>
</comment>
<comment type="subcellular location">
    <subcellularLocation>
        <location evidence="1">Cell inner membrane</location>
        <topology evidence="1">Multi-pass membrane protein</topology>
    </subcellularLocation>
    <subcellularLocation>
        <location evidence="9">Cell membrane</location>
        <topology evidence="9">Multi-pass membrane protein</topology>
    </subcellularLocation>
</comment>
<keyword evidence="5" id="KW-0997">Cell inner membrane</keyword>
<evidence type="ECO:0000256" key="7">
    <source>
        <dbReference type="ARBA" id="ARBA00022989"/>
    </source>
</evidence>
<protein>
    <submittedName>
        <fullName evidence="12">Type IV pilus assembly protein PilC</fullName>
    </submittedName>
</protein>
<evidence type="ECO:0000256" key="9">
    <source>
        <dbReference type="RuleBase" id="RU003923"/>
    </source>
</evidence>
<feature type="transmembrane region" description="Helical" evidence="10">
    <location>
        <begin position="216"/>
        <end position="235"/>
    </location>
</feature>
<dbReference type="InterPro" id="IPR003004">
    <property type="entry name" value="GspF/PilC"/>
</dbReference>
<dbReference type="GO" id="GO:0009306">
    <property type="term" value="P:protein secretion"/>
    <property type="evidence" value="ECO:0007669"/>
    <property type="project" value="InterPro"/>
</dbReference>
<feature type="transmembrane region" description="Helical" evidence="10">
    <location>
        <begin position="373"/>
        <end position="394"/>
    </location>
</feature>
<name>A0A1M6C0R0_9FIRM</name>
<dbReference type="OrthoDB" id="9805682at2"/>
<sequence length="401" mass="44941">MPIYKYKAIGVNGQSHQGTFTANSQQEVIQMLRSSNSYPVMIQEEVDSQLREVNLLGGVKTKDIAVFCRQTYTMLNAGVPIINCLDILRSQTENKKLRNVLEEVYEEVQKGLTFSESLKKHMDIFPELLIHMVEAGEASGSIDTILERMAVHYEKETKINNKIKGAMVYPIILSVVATVVVVFLLTFVMPTFIGMFQGSGVPLPLPTRILMKFSELLKNFWYLFLLGIIAIVYGVKRYTLTTNGRLKFDKLKLNFPIIGGLTQKIITARFTRTLSTLLSSGIPLLQAMENVANVVGNKVAADGIMNVREEVRRGVPLAPPIRRLGIFPPMVDNMIHIGEESGTLDDILDKTANFYDDEVETALQKMVTLFEPIMILVMGLIIGFIVIAMVLPMFDMLKTVQ</sequence>
<keyword evidence="7 10" id="KW-1133">Transmembrane helix</keyword>
<keyword evidence="3 9" id="KW-0813">Transport</keyword>
<evidence type="ECO:0000256" key="1">
    <source>
        <dbReference type="ARBA" id="ARBA00004429"/>
    </source>
</evidence>
<feature type="transmembrane region" description="Helical" evidence="10">
    <location>
        <begin position="168"/>
        <end position="196"/>
    </location>
</feature>
<evidence type="ECO:0000256" key="10">
    <source>
        <dbReference type="SAM" id="Phobius"/>
    </source>
</evidence>
<dbReference type="STRING" id="1121919.SAMN02745975_00119"/>
<dbReference type="Gene3D" id="1.20.81.30">
    <property type="entry name" value="Type II secretion system (T2SS), domain F"/>
    <property type="match status" value="2"/>
</dbReference>
<evidence type="ECO:0000313" key="13">
    <source>
        <dbReference type="Proteomes" id="UP000184536"/>
    </source>
</evidence>
<evidence type="ECO:0000256" key="2">
    <source>
        <dbReference type="ARBA" id="ARBA00005745"/>
    </source>
</evidence>
<accession>A0A1M6C0R0</accession>